<keyword evidence="1" id="KW-0723">Serine/threonine-protein kinase</keyword>
<dbReference type="GO" id="GO:0005524">
    <property type="term" value="F:ATP binding"/>
    <property type="evidence" value="ECO:0007669"/>
    <property type="project" value="UniProtKB-KW"/>
</dbReference>
<feature type="region of interest" description="Disordered" evidence="6">
    <location>
        <begin position="277"/>
        <end position="371"/>
    </location>
</feature>
<dbReference type="InterPro" id="IPR051852">
    <property type="entry name" value="Alpha-type_PK"/>
</dbReference>
<dbReference type="SUPFAM" id="SSF56112">
    <property type="entry name" value="Protein kinase-like (PK-like)"/>
    <property type="match status" value="1"/>
</dbReference>
<protein>
    <recommendedName>
        <fullName evidence="7">Alpha-type protein kinase domain-containing protein</fullName>
    </recommendedName>
</protein>
<dbReference type="GeneID" id="18922413"/>
<evidence type="ECO:0000259" key="7">
    <source>
        <dbReference type="PROSITE" id="PS51158"/>
    </source>
</evidence>
<feature type="compositionally biased region" description="Polar residues" evidence="6">
    <location>
        <begin position="346"/>
        <end position="371"/>
    </location>
</feature>
<evidence type="ECO:0000313" key="9">
    <source>
        <dbReference type="Proteomes" id="UP000001072"/>
    </source>
</evidence>
<sequence length="731" mass="82559">MIPNPNLDSPLCCCCGEDYPGRERTQAICDPCQWSKDNPNKVNKPNLRSSRLSCVVDAKNVQRHSHLSVPLNSATPASAHFGTQVEHSVQRAIAQANELQSRQRQLQINNHRKPVVPYPPSSEARAIARSKLNKRSESKKSKTTGFIKINIAYIMDNELVETQLSGSTFDYDFSEPDWMLDLTKKACDYFRDDHPTFPSPQQVVEHGLESLPPYYKEWYYLGELGGRNSLPNRITENYLCSKLTSGRGCEKFVLIYNSHQYKTATGKENIEDDEDELLDLPPAPFDHPQSMTLRSHSVKKNRVRKSSVHLSSDSEASEALHGSINSNSIDDHDYTPRPTRALNVKRPNSNMQSIETQTSPPSVQSKATQTSNQVIDERVDISRVIDVAERVDISSCVPLHQVMNKLVDDHPGGEVGFSDLGIMRSLGRGTLPIVTKARNRLSPSWKSGSMLTIITKGLDSNNINRLAIERLAFENSEVVYSVNCSAFIGSGAFMNCYEEKVLIDGRAQEMVAKQDLDANMTLESYQALAQRYLEAERSINMFKMAIEANSGNIPYDLVKNFIVHRGHTDDPAPKDIYLFEEKIEGKFVKFFGNLFFNIEEEKENKIIYQIMHTLSHKTYHDNHGRWMIADLQGNEEGLLTDVAIIDEEYPWTMGNTSRIGLIGFRLTAKCNFLCSKLGLPHPHGARYPTVVNGVVVEGTESEFPVLDSDAERSWELHYNIDLYKLKSYKEL</sequence>
<evidence type="ECO:0000256" key="1">
    <source>
        <dbReference type="ARBA" id="ARBA00022527"/>
    </source>
</evidence>
<evidence type="ECO:0000256" key="4">
    <source>
        <dbReference type="ARBA" id="ARBA00022777"/>
    </source>
</evidence>
<evidence type="ECO:0000256" key="5">
    <source>
        <dbReference type="ARBA" id="ARBA00022840"/>
    </source>
</evidence>
<dbReference type="InterPro" id="IPR004166">
    <property type="entry name" value="a-kinase_dom"/>
</dbReference>
<gene>
    <name evidence="8" type="ORF">MELLADRAFT_104853</name>
</gene>
<dbReference type="RefSeq" id="XP_007408042.1">
    <property type="nucleotide sequence ID" value="XM_007407980.1"/>
</dbReference>
<proteinExistence type="predicted"/>
<keyword evidence="5" id="KW-0067">ATP-binding</keyword>
<dbReference type="VEuPathDB" id="FungiDB:MELLADRAFT_104853"/>
<dbReference type="OrthoDB" id="301415at2759"/>
<keyword evidence="3" id="KW-0547">Nucleotide-binding</keyword>
<dbReference type="GO" id="GO:0004674">
    <property type="term" value="F:protein serine/threonine kinase activity"/>
    <property type="evidence" value="ECO:0007669"/>
    <property type="project" value="UniProtKB-KW"/>
</dbReference>
<dbReference type="GO" id="GO:1903013">
    <property type="term" value="P:response to differentiation-inducing factor 1"/>
    <property type="evidence" value="ECO:0007669"/>
    <property type="project" value="TreeGrafter"/>
</dbReference>
<evidence type="ECO:0000256" key="2">
    <source>
        <dbReference type="ARBA" id="ARBA00022679"/>
    </source>
</evidence>
<feature type="compositionally biased region" description="Basic residues" evidence="6">
    <location>
        <begin position="296"/>
        <end position="307"/>
    </location>
</feature>
<name>F4RFZ0_MELLP</name>
<reference evidence="9" key="1">
    <citation type="journal article" date="2011" name="Proc. Natl. Acad. Sci. U.S.A.">
        <title>Obligate biotrophy features unraveled by the genomic analysis of rust fungi.</title>
        <authorList>
            <person name="Duplessis S."/>
            <person name="Cuomo C.A."/>
            <person name="Lin Y.-C."/>
            <person name="Aerts A."/>
            <person name="Tisserant E."/>
            <person name="Veneault-Fourrey C."/>
            <person name="Joly D.L."/>
            <person name="Hacquard S."/>
            <person name="Amselem J."/>
            <person name="Cantarel B.L."/>
            <person name="Chiu R."/>
            <person name="Coutinho P.M."/>
            <person name="Feau N."/>
            <person name="Field M."/>
            <person name="Frey P."/>
            <person name="Gelhaye E."/>
            <person name="Goldberg J."/>
            <person name="Grabherr M.G."/>
            <person name="Kodira C.D."/>
            <person name="Kohler A."/>
            <person name="Kuees U."/>
            <person name="Lindquist E.A."/>
            <person name="Lucas S.M."/>
            <person name="Mago R."/>
            <person name="Mauceli E."/>
            <person name="Morin E."/>
            <person name="Murat C."/>
            <person name="Pangilinan J.L."/>
            <person name="Park R."/>
            <person name="Pearson M."/>
            <person name="Quesneville H."/>
            <person name="Rouhier N."/>
            <person name="Sakthikumar S."/>
            <person name="Salamov A.A."/>
            <person name="Schmutz J."/>
            <person name="Selles B."/>
            <person name="Shapiro H."/>
            <person name="Tanguay P."/>
            <person name="Tuskan G.A."/>
            <person name="Henrissat B."/>
            <person name="Van de Peer Y."/>
            <person name="Rouze P."/>
            <person name="Ellis J.G."/>
            <person name="Dodds P.N."/>
            <person name="Schein J.E."/>
            <person name="Zhong S."/>
            <person name="Hamelin R.C."/>
            <person name="Grigoriev I.V."/>
            <person name="Szabo L.J."/>
            <person name="Martin F."/>
        </authorList>
    </citation>
    <scope>NUCLEOTIDE SEQUENCE [LARGE SCALE GENOMIC DNA]</scope>
    <source>
        <strain evidence="9">98AG31 / pathotype 3-4-7</strain>
    </source>
</reference>
<keyword evidence="4" id="KW-0418">Kinase</keyword>
<dbReference type="HOGENOM" id="CLU_020321_0_0_1"/>
<dbReference type="PROSITE" id="PS51158">
    <property type="entry name" value="ALPHA_KINASE"/>
    <property type="match status" value="1"/>
</dbReference>
<dbReference type="InParanoid" id="F4RFZ0"/>
<evidence type="ECO:0000313" key="8">
    <source>
        <dbReference type="EMBL" id="EGG08456.1"/>
    </source>
</evidence>
<evidence type="ECO:0000256" key="6">
    <source>
        <dbReference type="SAM" id="MobiDB-lite"/>
    </source>
</evidence>
<accession>F4RFZ0</accession>
<dbReference type="KEGG" id="mlr:MELLADRAFT_104853"/>
<dbReference type="Gene3D" id="3.20.200.10">
    <property type="entry name" value="MHCK/EF2 kinase"/>
    <property type="match status" value="1"/>
</dbReference>
<keyword evidence="9" id="KW-1185">Reference proteome</keyword>
<dbReference type="Pfam" id="PF02816">
    <property type="entry name" value="Alpha_kinase"/>
    <property type="match status" value="1"/>
</dbReference>
<dbReference type="InterPro" id="IPR011009">
    <property type="entry name" value="Kinase-like_dom_sf"/>
</dbReference>
<dbReference type="PANTHER" id="PTHR45992:SF2">
    <property type="entry name" value="EUKARYOTIC ELONGATION FACTOR 2 KINASE"/>
    <property type="match status" value="1"/>
</dbReference>
<dbReference type="CDD" id="cd04515">
    <property type="entry name" value="Alpha_kinase"/>
    <property type="match status" value="1"/>
</dbReference>
<dbReference type="SMART" id="SM00811">
    <property type="entry name" value="Alpha_kinase"/>
    <property type="match status" value="1"/>
</dbReference>
<feature type="domain" description="Alpha-type protein kinase" evidence="7">
    <location>
        <begin position="437"/>
        <end position="682"/>
    </location>
</feature>
<dbReference type="AlphaFoldDB" id="F4RFZ0"/>
<dbReference type="Proteomes" id="UP000001072">
    <property type="component" value="Unassembled WGS sequence"/>
</dbReference>
<keyword evidence="2" id="KW-0808">Transferase</keyword>
<dbReference type="PANTHER" id="PTHR45992">
    <property type="entry name" value="EUKARYOTIC ELONGATION FACTOR 2 KINASE-RELATED"/>
    <property type="match status" value="1"/>
</dbReference>
<organism evidence="9">
    <name type="scientific">Melampsora larici-populina (strain 98AG31 / pathotype 3-4-7)</name>
    <name type="common">Poplar leaf rust fungus</name>
    <dbReference type="NCBI Taxonomy" id="747676"/>
    <lineage>
        <taxon>Eukaryota</taxon>
        <taxon>Fungi</taxon>
        <taxon>Dikarya</taxon>
        <taxon>Basidiomycota</taxon>
        <taxon>Pucciniomycotina</taxon>
        <taxon>Pucciniomycetes</taxon>
        <taxon>Pucciniales</taxon>
        <taxon>Melampsoraceae</taxon>
        <taxon>Melampsora</taxon>
    </lineage>
</organism>
<dbReference type="EMBL" id="GL883100">
    <property type="protein sequence ID" value="EGG08456.1"/>
    <property type="molecule type" value="Genomic_DNA"/>
</dbReference>
<dbReference type="GO" id="GO:0031037">
    <property type="term" value="P:myosin II filament disassembly"/>
    <property type="evidence" value="ECO:0007669"/>
    <property type="project" value="TreeGrafter"/>
</dbReference>
<evidence type="ECO:0000256" key="3">
    <source>
        <dbReference type="ARBA" id="ARBA00022741"/>
    </source>
</evidence>